<dbReference type="GO" id="GO:0005802">
    <property type="term" value="C:trans-Golgi network"/>
    <property type="evidence" value="ECO:0007669"/>
    <property type="project" value="TreeGrafter"/>
</dbReference>
<dbReference type="EMBL" id="JAHLUX010000013">
    <property type="protein sequence ID" value="KAG7815870.1"/>
    <property type="molecule type" value="Genomic_DNA"/>
</dbReference>
<dbReference type="PANTHER" id="PTHR14856:SF9">
    <property type="entry name" value="PQ-LOOP REPEAT-CONTAINING PROTEIN 1"/>
    <property type="match status" value="1"/>
</dbReference>
<proteinExistence type="predicted"/>
<dbReference type="GeneID" id="66129260"/>
<dbReference type="GO" id="GO:0042147">
    <property type="term" value="P:retrograde transport, endosome to Golgi"/>
    <property type="evidence" value="ECO:0007669"/>
    <property type="project" value="TreeGrafter"/>
</dbReference>
<dbReference type="GO" id="GO:0005768">
    <property type="term" value="C:endosome"/>
    <property type="evidence" value="ECO:0007669"/>
    <property type="project" value="TreeGrafter"/>
</dbReference>
<evidence type="ECO:0000256" key="1">
    <source>
        <dbReference type="SAM" id="MobiDB-lite"/>
    </source>
</evidence>
<dbReference type="Proteomes" id="UP001196530">
    <property type="component" value="Unassembled WGS sequence"/>
</dbReference>
<comment type="caution">
    <text evidence="2">The sequence shown here is derived from an EMBL/GenBank/DDBJ whole genome shotgun (WGS) entry which is preliminary data.</text>
</comment>
<accession>A0AAN6DAH3</accession>
<reference evidence="2" key="1">
    <citation type="journal article" date="2021" name="G3 (Bethesda)">
        <title>Genomic diversity, chromosomal rearrangements, and interspecies hybridization in the ogataea polymorpha species complex.</title>
        <authorList>
            <person name="Hanson S.J."/>
            <person name="Cinneide E.O."/>
            <person name="Salzberg L.I."/>
            <person name="Wolfe K.H."/>
            <person name="McGowan J."/>
            <person name="Fitzpatrick D.A."/>
            <person name="Matlin K."/>
        </authorList>
    </citation>
    <scope>NUCLEOTIDE SEQUENCE</scope>
    <source>
        <strain evidence="2">61-244</strain>
    </source>
</reference>
<sequence length="369" mass="40509">MAYLTLPPEFVPEAKTVINWVMSFTPLVSYGTTLLSIRRKKSSKGFSIDICATMLIASTLRVFYYVNDPFEVSLLRQCFVMIFIHVLLLRVAIKYRDPTETAYLRYEESWPEFLRSAWSAVWDPADENSVYGDPLEKASNAAVQYARRAVPVLAVGRVLAIHAVSRGLGAKPDCGPAGVWQDRVAGAGVWVVLVSDREHAAPAADPAVPAVADRGELQNHTSAQLAGWRPHEDQLPGVRHRQRGGHLCGCCGLPDESELSHHVPILLLQTHGHGQLAAGDSAKPRKRGNPDGRGPCCGHILCVVEPRPVLADLVVAVPVSGHHADPEPENRPRAFQIKHIQRARGENQQESAQGEPEQQHQPGCDERAE</sequence>
<dbReference type="GO" id="GO:0005829">
    <property type="term" value="C:cytosol"/>
    <property type="evidence" value="ECO:0007669"/>
    <property type="project" value="GOC"/>
</dbReference>
<evidence type="ECO:0000313" key="2">
    <source>
        <dbReference type="EMBL" id="KAG7815870.1"/>
    </source>
</evidence>
<dbReference type="RefSeq" id="XP_043057449.1">
    <property type="nucleotide sequence ID" value="XM_043205993.1"/>
</dbReference>
<name>A0AAN6DAH3_PICAN</name>
<feature type="region of interest" description="Disordered" evidence="1">
    <location>
        <begin position="321"/>
        <end position="369"/>
    </location>
</feature>
<gene>
    <name evidence="2" type="ORF">KL928_005209</name>
</gene>
<dbReference type="GO" id="GO:0045332">
    <property type="term" value="P:phospholipid translocation"/>
    <property type="evidence" value="ECO:0007669"/>
    <property type="project" value="TreeGrafter"/>
</dbReference>
<organism evidence="2 3">
    <name type="scientific">Pichia angusta</name>
    <name type="common">Yeast</name>
    <name type="synonym">Hansenula polymorpha</name>
    <dbReference type="NCBI Taxonomy" id="870730"/>
    <lineage>
        <taxon>Eukaryota</taxon>
        <taxon>Fungi</taxon>
        <taxon>Dikarya</taxon>
        <taxon>Ascomycota</taxon>
        <taxon>Saccharomycotina</taxon>
        <taxon>Pichiomycetes</taxon>
        <taxon>Pichiales</taxon>
        <taxon>Pichiaceae</taxon>
        <taxon>Ogataea</taxon>
    </lineage>
</organism>
<protein>
    <submittedName>
        <fullName evidence="2">Uncharacterized protein</fullName>
    </submittedName>
</protein>
<feature type="compositionally biased region" description="Basic and acidic residues" evidence="1">
    <location>
        <begin position="322"/>
        <end position="332"/>
    </location>
</feature>
<dbReference type="InterPro" id="IPR052241">
    <property type="entry name" value="SLC66/Scramblase_ANY1"/>
</dbReference>
<dbReference type="AlphaFoldDB" id="A0AAN6DAH3"/>
<evidence type="ECO:0000313" key="3">
    <source>
        <dbReference type="Proteomes" id="UP001196530"/>
    </source>
</evidence>
<dbReference type="PANTHER" id="PTHR14856">
    <property type="entry name" value="PQ-LOOP REPEAT-CONTAINING PROTEIN 1-LIKE PROTEIN"/>
    <property type="match status" value="1"/>
</dbReference>